<evidence type="ECO:0000256" key="1">
    <source>
        <dbReference type="ARBA" id="ARBA00022723"/>
    </source>
</evidence>
<dbReference type="Pfam" id="PF00096">
    <property type="entry name" value="zf-C2H2"/>
    <property type="match status" value="1"/>
</dbReference>
<dbReference type="EMBL" id="CAJGYM010000020">
    <property type="protein sequence ID" value="CAD6191228.1"/>
    <property type="molecule type" value="Genomic_DNA"/>
</dbReference>
<dbReference type="PANTHER" id="PTHR24379">
    <property type="entry name" value="KRAB AND ZINC FINGER DOMAIN-CONTAINING"/>
    <property type="match status" value="1"/>
</dbReference>
<dbReference type="AlphaFoldDB" id="A0A8S1H9I1"/>
<keyword evidence="9" id="KW-1185">Reference proteome</keyword>
<dbReference type="PROSITE" id="PS00028">
    <property type="entry name" value="ZINC_FINGER_C2H2_1"/>
    <property type="match status" value="5"/>
</dbReference>
<feature type="region of interest" description="Disordered" evidence="6">
    <location>
        <begin position="351"/>
        <end position="377"/>
    </location>
</feature>
<dbReference type="Proteomes" id="UP000835052">
    <property type="component" value="Unassembled WGS sequence"/>
</dbReference>
<name>A0A8S1H9I1_9PELO</name>
<evidence type="ECO:0000256" key="6">
    <source>
        <dbReference type="SAM" id="MobiDB-lite"/>
    </source>
</evidence>
<organism evidence="8 9">
    <name type="scientific">Caenorhabditis auriculariae</name>
    <dbReference type="NCBI Taxonomy" id="2777116"/>
    <lineage>
        <taxon>Eukaryota</taxon>
        <taxon>Metazoa</taxon>
        <taxon>Ecdysozoa</taxon>
        <taxon>Nematoda</taxon>
        <taxon>Chromadorea</taxon>
        <taxon>Rhabditida</taxon>
        <taxon>Rhabditina</taxon>
        <taxon>Rhabditomorpha</taxon>
        <taxon>Rhabditoidea</taxon>
        <taxon>Rhabditidae</taxon>
        <taxon>Peloderinae</taxon>
        <taxon>Caenorhabditis</taxon>
    </lineage>
</organism>
<feature type="region of interest" description="Disordered" evidence="6">
    <location>
        <begin position="118"/>
        <end position="144"/>
    </location>
</feature>
<keyword evidence="2" id="KW-0677">Repeat</keyword>
<dbReference type="PANTHER" id="PTHR24379:SF121">
    <property type="entry name" value="C2H2-TYPE DOMAIN-CONTAINING PROTEIN"/>
    <property type="match status" value="1"/>
</dbReference>
<dbReference type="PROSITE" id="PS50157">
    <property type="entry name" value="ZINC_FINGER_C2H2_2"/>
    <property type="match status" value="5"/>
</dbReference>
<dbReference type="Gene3D" id="3.30.160.60">
    <property type="entry name" value="Classic Zinc Finger"/>
    <property type="match status" value="3"/>
</dbReference>
<reference evidence="8" key="1">
    <citation type="submission" date="2020-10" db="EMBL/GenBank/DDBJ databases">
        <authorList>
            <person name="Kikuchi T."/>
        </authorList>
    </citation>
    <scope>NUCLEOTIDE SEQUENCE</scope>
    <source>
        <strain evidence="8">NKZ352</strain>
    </source>
</reference>
<comment type="caution">
    <text evidence="8">The sequence shown here is derived from an EMBL/GenBank/DDBJ whole genome shotgun (WGS) entry which is preliminary data.</text>
</comment>
<protein>
    <recommendedName>
        <fullName evidence="7">C2H2-type domain-containing protein</fullName>
    </recommendedName>
</protein>
<evidence type="ECO:0000313" key="8">
    <source>
        <dbReference type="EMBL" id="CAD6191228.1"/>
    </source>
</evidence>
<evidence type="ECO:0000259" key="7">
    <source>
        <dbReference type="PROSITE" id="PS50157"/>
    </source>
</evidence>
<evidence type="ECO:0000313" key="9">
    <source>
        <dbReference type="Proteomes" id="UP000835052"/>
    </source>
</evidence>
<feature type="domain" description="C2H2-type" evidence="7">
    <location>
        <begin position="42"/>
        <end position="69"/>
    </location>
</feature>
<dbReference type="InterPro" id="IPR036236">
    <property type="entry name" value="Znf_C2H2_sf"/>
</dbReference>
<dbReference type="SUPFAM" id="SSF57667">
    <property type="entry name" value="beta-beta-alpha zinc fingers"/>
    <property type="match status" value="2"/>
</dbReference>
<dbReference type="SMART" id="SM00355">
    <property type="entry name" value="ZnF_C2H2"/>
    <property type="match status" value="7"/>
</dbReference>
<sequence length="488" mass="56636">MSDEVKCLKCDKSFACQRYLTKHIKRAHQFKERKREKNPGDVTCSICSKQFRNISHLRRHQLTHWDLREWGCPFCEDSFVQKAHVLRHIARKHNDEQKDKNIEKLVVANRRLFEEHEKKNLKTEEKPAVKEEEEVPEEEEEEPPEPANLYISRYLCISCGKTFQTRSDLHRHRKNSHCILKCKRCYEIVHGLMEKRRHEMSCRSGCHICGKCQARFHRPADLKSHMITCLKMVLFECVACKERFKQRNQVDRHMKKLHFSNRRCDSCDFEATKPLEKAKHYNEKHQKIICGYCDMECPEKDHVELIHWRKLKRPAYSQIPVEIIDESHSNEAEESARVSTETTHLPANPVIRATNEPENGQAAISSKEENEPSSSSVLVDTDIPLDQILELAVELGNLQDFYCLDFGETTEEEVFLNIVLPIPDGVRALSLRGRLPAELVALFPILDETVIALLEEISGANQFLSVLVPVDLPPNVDASKWLSAPIYI</sequence>
<dbReference type="InterPro" id="IPR013087">
    <property type="entry name" value="Znf_C2H2_type"/>
</dbReference>
<feature type="domain" description="C2H2-type" evidence="7">
    <location>
        <begin position="5"/>
        <end position="33"/>
    </location>
</feature>
<feature type="domain" description="C2H2-type" evidence="7">
    <location>
        <begin position="154"/>
        <end position="177"/>
    </location>
</feature>
<feature type="domain" description="C2H2-type" evidence="7">
    <location>
        <begin position="235"/>
        <end position="263"/>
    </location>
</feature>
<evidence type="ECO:0000256" key="2">
    <source>
        <dbReference type="ARBA" id="ARBA00022737"/>
    </source>
</evidence>
<feature type="compositionally biased region" description="Acidic residues" evidence="6">
    <location>
        <begin position="131"/>
        <end position="144"/>
    </location>
</feature>
<keyword evidence="3 5" id="KW-0863">Zinc-finger</keyword>
<evidence type="ECO:0000256" key="4">
    <source>
        <dbReference type="ARBA" id="ARBA00022833"/>
    </source>
</evidence>
<accession>A0A8S1H9I1</accession>
<keyword evidence="1" id="KW-0479">Metal-binding</keyword>
<proteinExistence type="predicted"/>
<evidence type="ECO:0000256" key="5">
    <source>
        <dbReference type="PROSITE-ProRule" id="PRU00042"/>
    </source>
</evidence>
<feature type="compositionally biased region" description="Basic and acidic residues" evidence="6">
    <location>
        <begin position="118"/>
        <end position="130"/>
    </location>
</feature>
<gene>
    <name evidence="8" type="ORF">CAUJ_LOCUS7147</name>
</gene>
<keyword evidence="4" id="KW-0862">Zinc</keyword>
<evidence type="ECO:0000256" key="3">
    <source>
        <dbReference type="ARBA" id="ARBA00022771"/>
    </source>
</evidence>
<dbReference type="OrthoDB" id="6020621at2759"/>
<feature type="domain" description="C2H2-type" evidence="7">
    <location>
        <begin position="70"/>
        <end position="98"/>
    </location>
</feature>
<dbReference type="GO" id="GO:0008270">
    <property type="term" value="F:zinc ion binding"/>
    <property type="evidence" value="ECO:0007669"/>
    <property type="project" value="UniProtKB-KW"/>
</dbReference>